<organism evidence="2 3">
    <name type="scientific">Periconia macrospinosa</name>
    <dbReference type="NCBI Taxonomy" id="97972"/>
    <lineage>
        <taxon>Eukaryota</taxon>
        <taxon>Fungi</taxon>
        <taxon>Dikarya</taxon>
        <taxon>Ascomycota</taxon>
        <taxon>Pezizomycotina</taxon>
        <taxon>Dothideomycetes</taxon>
        <taxon>Pleosporomycetidae</taxon>
        <taxon>Pleosporales</taxon>
        <taxon>Massarineae</taxon>
        <taxon>Periconiaceae</taxon>
        <taxon>Periconia</taxon>
    </lineage>
</organism>
<feature type="non-terminal residue" evidence="2">
    <location>
        <position position="1"/>
    </location>
</feature>
<gene>
    <name evidence="2" type="ORF">DM02DRAFT_544563</name>
</gene>
<evidence type="ECO:0000256" key="1">
    <source>
        <dbReference type="SAM" id="Phobius"/>
    </source>
</evidence>
<sequence length="73" mass="9067">RVTKLLALKHCNRPLTFYSIYIYLRKIALIFRYAKSRRITNYKFIIIRFLLEKAGKLLYYYLVFIQLFTYILY</sequence>
<dbReference type="EMBL" id="KZ805734">
    <property type="protein sequence ID" value="PVH92040.1"/>
    <property type="molecule type" value="Genomic_DNA"/>
</dbReference>
<keyword evidence="3" id="KW-1185">Reference proteome</keyword>
<name>A0A2V1D1X9_9PLEO</name>
<feature type="transmembrane region" description="Helical" evidence="1">
    <location>
        <begin position="15"/>
        <end position="34"/>
    </location>
</feature>
<accession>A0A2V1D1X9</accession>
<dbReference type="AlphaFoldDB" id="A0A2V1D1X9"/>
<dbReference type="STRING" id="97972.A0A2V1D1X9"/>
<evidence type="ECO:0000313" key="2">
    <source>
        <dbReference type="EMBL" id="PVH92040.1"/>
    </source>
</evidence>
<keyword evidence="1" id="KW-0812">Transmembrane</keyword>
<evidence type="ECO:0000313" key="3">
    <source>
        <dbReference type="Proteomes" id="UP000244855"/>
    </source>
</evidence>
<proteinExistence type="predicted"/>
<dbReference type="Proteomes" id="UP000244855">
    <property type="component" value="Unassembled WGS sequence"/>
</dbReference>
<protein>
    <submittedName>
        <fullName evidence="2">Uncharacterized protein</fullName>
    </submittedName>
</protein>
<reference evidence="2 3" key="1">
    <citation type="journal article" date="2018" name="Sci. Rep.">
        <title>Comparative genomics provides insights into the lifestyle and reveals functional heterogeneity of dark septate endophytic fungi.</title>
        <authorList>
            <person name="Knapp D.G."/>
            <person name="Nemeth J.B."/>
            <person name="Barry K."/>
            <person name="Hainaut M."/>
            <person name="Henrissat B."/>
            <person name="Johnson J."/>
            <person name="Kuo A."/>
            <person name="Lim J.H.P."/>
            <person name="Lipzen A."/>
            <person name="Nolan M."/>
            <person name="Ohm R.A."/>
            <person name="Tamas L."/>
            <person name="Grigoriev I.V."/>
            <person name="Spatafora J.W."/>
            <person name="Nagy L.G."/>
            <person name="Kovacs G.M."/>
        </authorList>
    </citation>
    <scope>NUCLEOTIDE SEQUENCE [LARGE SCALE GENOMIC DNA]</scope>
    <source>
        <strain evidence="2 3">DSE2036</strain>
    </source>
</reference>
<keyword evidence="1" id="KW-0472">Membrane</keyword>
<feature type="transmembrane region" description="Helical" evidence="1">
    <location>
        <begin position="54"/>
        <end position="72"/>
    </location>
</feature>
<keyword evidence="1" id="KW-1133">Transmembrane helix</keyword>